<dbReference type="Proteomes" id="UP000183832">
    <property type="component" value="Unassembled WGS sequence"/>
</dbReference>
<name>A0A1J1JBK9_9DIPT</name>
<dbReference type="AlphaFoldDB" id="A0A1J1JBK9"/>
<organism evidence="1 2">
    <name type="scientific">Clunio marinus</name>
    <dbReference type="NCBI Taxonomy" id="568069"/>
    <lineage>
        <taxon>Eukaryota</taxon>
        <taxon>Metazoa</taxon>
        <taxon>Ecdysozoa</taxon>
        <taxon>Arthropoda</taxon>
        <taxon>Hexapoda</taxon>
        <taxon>Insecta</taxon>
        <taxon>Pterygota</taxon>
        <taxon>Neoptera</taxon>
        <taxon>Endopterygota</taxon>
        <taxon>Diptera</taxon>
        <taxon>Nematocera</taxon>
        <taxon>Chironomoidea</taxon>
        <taxon>Chironomidae</taxon>
        <taxon>Clunio</taxon>
    </lineage>
</organism>
<evidence type="ECO:0000313" key="2">
    <source>
        <dbReference type="Proteomes" id="UP000183832"/>
    </source>
</evidence>
<dbReference type="EMBL" id="CVRI01000075">
    <property type="protein sequence ID" value="CRL08457.1"/>
    <property type="molecule type" value="Genomic_DNA"/>
</dbReference>
<protein>
    <submittedName>
        <fullName evidence="1">CLUMA_CG021462, isoform A</fullName>
    </submittedName>
</protein>
<proteinExistence type="predicted"/>
<reference evidence="1 2" key="1">
    <citation type="submission" date="2015-04" db="EMBL/GenBank/DDBJ databases">
        <authorList>
            <person name="Syromyatnikov M.Y."/>
            <person name="Popov V.N."/>
        </authorList>
    </citation>
    <scope>NUCLEOTIDE SEQUENCE [LARGE SCALE GENOMIC DNA]</scope>
</reference>
<keyword evidence="2" id="KW-1185">Reference proteome</keyword>
<sequence length="78" mass="9439">MMKRILENSKRRLMLLCTIFMRYWEVNDLTFPVEFPSDFPRTSLHFILLNYMGKYYKNNIFTVIQYQQPIISSTSTTC</sequence>
<gene>
    <name evidence="1" type="ORF">CLUMA_CG021462</name>
</gene>
<accession>A0A1J1JBK9</accession>
<evidence type="ECO:0000313" key="1">
    <source>
        <dbReference type="EMBL" id="CRL08457.1"/>
    </source>
</evidence>